<dbReference type="EMBL" id="JAUOEL010000005">
    <property type="protein sequence ID" value="MDO5975337.1"/>
    <property type="molecule type" value="Genomic_DNA"/>
</dbReference>
<feature type="transmembrane region" description="Helical" evidence="1">
    <location>
        <begin position="122"/>
        <end position="142"/>
    </location>
</feature>
<dbReference type="RefSeq" id="WP_303302531.1">
    <property type="nucleotide sequence ID" value="NZ_BAABDA010000055.1"/>
</dbReference>
<keyword evidence="1" id="KW-0812">Transmembrane</keyword>
<keyword evidence="3" id="KW-1185">Reference proteome</keyword>
<keyword evidence="1" id="KW-0472">Membrane</keyword>
<evidence type="ECO:0000313" key="2">
    <source>
        <dbReference type="EMBL" id="MDO5975337.1"/>
    </source>
</evidence>
<reference evidence="2" key="1">
    <citation type="submission" date="2023-07" db="EMBL/GenBank/DDBJ databases">
        <title>Two novel species in the genus Flavivirga.</title>
        <authorList>
            <person name="Kwon K."/>
        </authorList>
    </citation>
    <scope>NUCLEOTIDE SEQUENCE</scope>
    <source>
        <strain evidence="2">KACC 14158</strain>
    </source>
</reference>
<gene>
    <name evidence="2" type="primary">wzy</name>
    <name evidence="2" type="ORF">Q4Q40_14160</name>
</gene>
<dbReference type="InterPro" id="IPR029468">
    <property type="entry name" value="O-ag_pol_Wzy"/>
</dbReference>
<sequence>MFISLVVLFPALSTLTHIDASLSQIISNPEELIKSYNRFGGISSAFQTLHYDAYANIMATVDYTTKNGFSLGYQLLSALLFFVPRSLWSSKPTSTGELIGDYLMNDYGLNFNNLSNCIISEAYIDFGLFGIILFAFILAYSFKFFLSWLKSNDFAKQITAFYFAVHLIFLLRGDLTNGFAYFIGVFLGIYFIPKLLERIIYFILKKAK</sequence>
<feature type="transmembrane region" description="Helical" evidence="1">
    <location>
        <begin position="154"/>
        <end position="172"/>
    </location>
</feature>
<evidence type="ECO:0000313" key="3">
    <source>
        <dbReference type="Proteomes" id="UP001176806"/>
    </source>
</evidence>
<dbReference type="Pfam" id="PF14296">
    <property type="entry name" value="O-ag_pol_Wzy"/>
    <property type="match status" value="1"/>
</dbReference>
<feature type="transmembrane region" description="Helical" evidence="1">
    <location>
        <begin position="178"/>
        <end position="196"/>
    </location>
</feature>
<keyword evidence="1" id="KW-1133">Transmembrane helix</keyword>
<evidence type="ECO:0000256" key="1">
    <source>
        <dbReference type="SAM" id="Phobius"/>
    </source>
</evidence>
<organism evidence="2 3">
    <name type="scientific">Flavivirga jejuensis</name>
    <dbReference type="NCBI Taxonomy" id="870487"/>
    <lineage>
        <taxon>Bacteria</taxon>
        <taxon>Pseudomonadati</taxon>
        <taxon>Bacteroidota</taxon>
        <taxon>Flavobacteriia</taxon>
        <taxon>Flavobacteriales</taxon>
        <taxon>Flavobacteriaceae</taxon>
        <taxon>Flavivirga</taxon>
    </lineage>
</organism>
<protein>
    <submittedName>
        <fullName evidence="2">O-antigen polysaccharide polymerase Wzy</fullName>
    </submittedName>
</protein>
<name>A0ABT8WQ89_9FLAO</name>
<dbReference type="Proteomes" id="UP001176806">
    <property type="component" value="Unassembled WGS sequence"/>
</dbReference>
<comment type="caution">
    <text evidence="2">The sequence shown here is derived from an EMBL/GenBank/DDBJ whole genome shotgun (WGS) entry which is preliminary data.</text>
</comment>
<accession>A0ABT8WQ89</accession>
<proteinExistence type="predicted"/>